<accession>A0A9R1PF50</accession>
<protein>
    <recommendedName>
        <fullName evidence="4">Peptidase A1 domain-containing protein</fullName>
    </recommendedName>
</protein>
<dbReference type="GO" id="GO:0006508">
    <property type="term" value="P:proteolysis"/>
    <property type="evidence" value="ECO:0007669"/>
    <property type="project" value="UniProtKB-KW"/>
</dbReference>
<dbReference type="Gramene" id="TRITD2Bv1G038670.1">
    <property type="protein sequence ID" value="TRITD2Bv1G038670.1"/>
    <property type="gene ID" value="TRITD2Bv1G038670"/>
</dbReference>
<dbReference type="Pfam" id="PF14541">
    <property type="entry name" value="TAXi_C"/>
    <property type="match status" value="1"/>
</dbReference>
<feature type="domain" description="Peptidase A1" evidence="4">
    <location>
        <begin position="115"/>
        <end position="478"/>
    </location>
</feature>
<dbReference type="AlphaFoldDB" id="A0A9R1PF50"/>
<organism evidence="5 6">
    <name type="scientific">Triticum turgidum subsp. durum</name>
    <name type="common">Durum wheat</name>
    <name type="synonym">Triticum durum</name>
    <dbReference type="NCBI Taxonomy" id="4567"/>
    <lineage>
        <taxon>Eukaryota</taxon>
        <taxon>Viridiplantae</taxon>
        <taxon>Streptophyta</taxon>
        <taxon>Embryophyta</taxon>
        <taxon>Tracheophyta</taxon>
        <taxon>Spermatophyta</taxon>
        <taxon>Magnoliopsida</taxon>
        <taxon>Liliopsida</taxon>
        <taxon>Poales</taxon>
        <taxon>Poaceae</taxon>
        <taxon>BOP clade</taxon>
        <taxon>Pooideae</taxon>
        <taxon>Triticodae</taxon>
        <taxon>Triticeae</taxon>
        <taxon>Triticinae</taxon>
        <taxon>Triticum</taxon>
    </lineage>
</organism>
<dbReference type="Pfam" id="PF14543">
    <property type="entry name" value="TAXi_N"/>
    <property type="match status" value="1"/>
</dbReference>
<proteinExistence type="inferred from homology"/>
<dbReference type="InterPro" id="IPR051708">
    <property type="entry name" value="Plant_Aspart_Prot_A1"/>
</dbReference>
<dbReference type="GO" id="GO:0005576">
    <property type="term" value="C:extracellular region"/>
    <property type="evidence" value="ECO:0007669"/>
    <property type="project" value="TreeGrafter"/>
</dbReference>
<dbReference type="Gene3D" id="2.40.70.10">
    <property type="entry name" value="Acid Proteases"/>
    <property type="match status" value="2"/>
</dbReference>
<evidence type="ECO:0000256" key="1">
    <source>
        <dbReference type="ARBA" id="ARBA00007447"/>
    </source>
</evidence>
<keyword evidence="3" id="KW-0378">Hydrolase</keyword>
<keyword evidence="2" id="KW-0645">Protease</keyword>
<dbReference type="GO" id="GO:0008233">
    <property type="term" value="F:peptidase activity"/>
    <property type="evidence" value="ECO:0007669"/>
    <property type="project" value="UniProtKB-KW"/>
</dbReference>
<dbReference type="InterPro" id="IPR033121">
    <property type="entry name" value="PEPTIDASE_A1"/>
</dbReference>
<dbReference type="PANTHER" id="PTHR47967">
    <property type="entry name" value="OS07G0603500 PROTEIN-RELATED"/>
    <property type="match status" value="1"/>
</dbReference>
<dbReference type="InterPro" id="IPR021109">
    <property type="entry name" value="Peptidase_aspartic_dom_sf"/>
</dbReference>
<comment type="similarity">
    <text evidence="1">Belongs to the peptidase A1 family.</text>
</comment>
<sequence length="491" mass="53790">MDHFIPLIEKGEQRLSVCVDFLGYGGRLQIVNVVLSSIPTFIMSCLKLYKVLNPVNLALGAAGSGSAAGFSLPLVPHYRTAAGVLEELLPEGDAEGGVNITSIRPKMIPYSGPLYSVRVGVGSGATQHFYKLALDLARPLTWMQCQPCVPEKRQDGSVFNTAVSPHYHYVASTDPRCTAPYGRAGHGRCIFDVEFQYGGSSAHGILGRDDFVFDGSGPGSPISSVGGLVFGCAHSTHGFDNRDVWAGVMSLNRHPTSFIRQLSDRGLAGSRFSYCLVGKEHEHLHRRGFLRFGADIPDQSHARSAALLHWDLAKGRGMYYVNLVGVSLGGRRLTAITPAMFKFDPHSLRGGCTLDVGTVYTLMAPPAYHVLAAEVVKHMQRHGVHHAILPPAQKLCFHGTWDSIRAHFPSVTLHFYPEAPHASLFIKPELLFVETMHQHTHYACFAIAAYAERTVIGAGQMLDTRFTFDLQHNRLFFAPEDCHLDTVQLTS</sequence>
<reference evidence="5 6" key="1">
    <citation type="submission" date="2017-09" db="EMBL/GenBank/DDBJ databases">
        <authorList>
            <consortium name="International Durum Wheat Genome Sequencing Consortium (IDWGSC)"/>
            <person name="Milanesi L."/>
        </authorList>
    </citation>
    <scope>NUCLEOTIDE SEQUENCE [LARGE SCALE GENOMIC DNA]</scope>
    <source>
        <strain evidence="6">cv. Svevo</strain>
    </source>
</reference>
<evidence type="ECO:0000313" key="5">
    <source>
        <dbReference type="EMBL" id="VAH42301.1"/>
    </source>
</evidence>
<dbReference type="PANTHER" id="PTHR47967:SF88">
    <property type="entry name" value="PEPTIDASE A1 DOMAIN-CONTAINING PROTEIN"/>
    <property type="match status" value="1"/>
</dbReference>
<dbReference type="Proteomes" id="UP000324705">
    <property type="component" value="Chromosome 2B"/>
</dbReference>
<keyword evidence="6" id="KW-1185">Reference proteome</keyword>
<dbReference type="OMA" id="FIMSCLK"/>
<dbReference type="EMBL" id="LT934114">
    <property type="protein sequence ID" value="VAH42301.1"/>
    <property type="molecule type" value="Genomic_DNA"/>
</dbReference>
<dbReference type="PROSITE" id="PS51767">
    <property type="entry name" value="PEPTIDASE_A1"/>
    <property type="match status" value="1"/>
</dbReference>
<evidence type="ECO:0000259" key="4">
    <source>
        <dbReference type="PROSITE" id="PS51767"/>
    </source>
</evidence>
<evidence type="ECO:0000256" key="2">
    <source>
        <dbReference type="ARBA" id="ARBA00022670"/>
    </source>
</evidence>
<evidence type="ECO:0000256" key="3">
    <source>
        <dbReference type="ARBA" id="ARBA00022801"/>
    </source>
</evidence>
<dbReference type="SUPFAM" id="SSF50630">
    <property type="entry name" value="Acid proteases"/>
    <property type="match status" value="1"/>
</dbReference>
<gene>
    <name evidence="5" type="ORF">TRITD_2Bv1G038670</name>
</gene>
<name>A0A9R1PF50_TRITD</name>
<dbReference type="InterPro" id="IPR032799">
    <property type="entry name" value="TAXi_C"/>
</dbReference>
<dbReference type="InterPro" id="IPR032861">
    <property type="entry name" value="TAXi_N"/>
</dbReference>
<evidence type="ECO:0000313" key="6">
    <source>
        <dbReference type="Proteomes" id="UP000324705"/>
    </source>
</evidence>